<dbReference type="AlphaFoldDB" id="Q8X3V1"/>
<name>Q8X3V1_ECO57</name>
<dbReference type="EMBL" id="AE005174">
    <property type="protein sequence ID" value="AAG57886.1"/>
    <property type="molecule type" value="Genomic_DNA"/>
</dbReference>
<dbReference type="PIR" id="B85928">
    <property type="entry name" value="B85928"/>
</dbReference>
<dbReference type="KEGG" id="ece:Z4088"/>
<evidence type="ECO:0000313" key="2">
    <source>
        <dbReference type="Proteomes" id="UP000002519"/>
    </source>
</evidence>
<dbReference type="Proteomes" id="UP000002519">
    <property type="component" value="Chromosome"/>
</dbReference>
<gene>
    <name evidence="1" type="ordered locus">Z4088</name>
</gene>
<protein>
    <submittedName>
        <fullName evidence="1">Uncharacterized protein</fullName>
    </submittedName>
</protein>
<organism evidence="1 2">
    <name type="scientific">Escherichia coli O157:H7</name>
    <dbReference type="NCBI Taxonomy" id="83334"/>
    <lineage>
        <taxon>Bacteria</taxon>
        <taxon>Pseudomonadati</taxon>
        <taxon>Pseudomonadota</taxon>
        <taxon>Gammaproteobacteria</taxon>
        <taxon>Enterobacterales</taxon>
        <taxon>Enterobacteriaceae</taxon>
        <taxon>Escherichia</taxon>
    </lineage>
</organism>
<reference evidence="1 2" key="1">
    <citation type="journal article" date="2001" name="Nature">
        <title>Genome sequence of enterohaemorrhagic Escherichia coli O157:H7.</title>
        <authorList>
            <person name="Perna N.T."/>
            <person name="Plunkett G.III."/>
            <person name="Burland V."/>
            <person name="Mau B."/>
            <person name="Glasner J.D."/>
            <person name="Rose D.J."/>
            <person name="Mayhew G.F."/>
            <person name="Evans P.S."/>
            <person name="Gregor J."/>
            <person name="Kirkpatrick H.A."/>
            <person name="Posfai G."/>
            <person name="Hackett J."/>
            <person name="Klink S."/>
            <person name="Boutin A."/>
            <person name="Shao Y."/>
            <person name="Miller L."/>
            <person name="Grotbeck E.J."/>
            <person name="Davis N.W."/>
            <person name="Lim A."/>
            <person name="Dimalanta E."/>
            <person name="Potamousis K."/>
            <person name="Apodaca J."/>
            <person name="Anantharaman T.S."/>
            <person name="Lin J."/>
            <person name="Yen G."/>
            <person name="Schwartz D.C."/>
            <person name="Welch R.A."/>
            <person name="Blattner F.R."/>
        </authorList>
    </citation>
    <scope>NUCLEOTIDE SEQUENCE [LARGE SCALE GENOMIC DNA]</scope>
    <source>
        <strain evidence="2">O157:H7 / EDL933 / ATCC 700927 / EHEC</strain>
    </source>
</reference>
<evidence type="ECO:0000313" key="1">
    <source>
        <dbReference type="EMBL" id="AAG57886.1"/>
    </source>
</evidence>
<sequence length="25" mass="3152">MNFSYMESYFEHEGLRGYVAYYEYC</sequence>
<accession>Q8X3V1</accession>
<proteinExistence type="predicted"/>